<evidence type="ECO:0000256" key="1">
    <source>
        <dbReference type="SAM" id="SignalP"/>
    </source>
</evidence>
<protein>
    <submittedName>
        <fullName evidence="3">Helix-turn-helix transcriptional regulator</fullName>
    </submittedName>
</protein>
<dbReference type="EMBL" id="DWYC01000075">
    <property type="protein sequence ID" value="HJB57567.1"/>
    <property type="molecule type" value="Genomic_DNA"/>
</dbReference>
<accession>A0A9D2S5M7</accession>
<evidence type="ECO:0000313" key="4">
    <source>
        <dbReference type="Proteomes" id="UP000824208"/>
    </source>
</evidence>
<sequence>MRVNRDRLDLCMARVCLNTASLANAAGLPVQTVNGARRGRNIRPATLGKISKALGVDPGDIIETEEKQ</sequence>
<name>A0A9D2S5M7_9FIRM</name>
<evidence type="ECO:0000313" key="3">
    <source>
        <dbReference type="EMBL" id="HJB57567.1"/>
    </source>
</evidence>
<dbReference type="PROSITE" id="PS50943">
    <property type="entry name" value="HTH_CROC1"/>
    <property type="match status" value="1"/>
</dbReference>
<reference evidence="3" key="1">
    <citation type="journal article" date="2021" name="PeerJ">
        <title>Extensive microbial diversity within the chicken gut microbiome revealed by metagenomics and culture.</title>
        <authorList>
            <person name="Gilroy R."/>
            <person name="Ravi A."/>
            <person name="Getino M."/>
            <person name="Pursley I."/>
            <person name="Horton D.L."/>
            <person name="Alikhan N.F."/>
            <person name="Baker D."/>
            <person name="Gharbi K."/>
            <person name="Hall N."/>
            <person name="Watson M."/>
            <person name="Adriaenssens E.M."/>
            <person name="Foster-Nyarko E."/>
            <person name="Jarju S."/>
            <person name="Secka A."/>
            <person name="Antonio M."/>
            <person name="Oren A."/>
            <person name="Chaudhuri R.R."/>
            <person name="La Ragione R."/>
            <person name="Hildebrand F."/>
            <person name="Pallen M.J."/>
        </authorList>
    </citation>
    <scope>NUCLEOTIDE SEQUENCE</scope>
    <source>
        <strain evidence="3">CHK189-11263</strain>
    </source>
</reference>
<dbReference type="GO" id="GO:0003677">
    <property type="term" value="F:DNA binding"/>
    <property type="evidence" value="ECO:0007669"/>
    <property type="project" value="InterPro"/>
</dbReference>
<dbReference type="SUPFAM" id="SSF47413">
    <property type="entry name" value="lambda repressor-like DNA-binding domains"/>
    <property type="match status" value="1"/>
</dbReference>
<dbReference type="Proteomes" id="UP000824208">
    <property type="component" value="Unassembled WGS sequence"/>
</dbReference>
<feature type="signal peptide" evidence="1">
    <location>
        <begin position="1"/>
        <end position="25"/>
    </location>
</feature>
<dbReference type="Gene3D" id="1.10.260.40">
    <property type="entry name" value="lambda repressor-like DNA-binding domains"/>
    <property type="match status" value="1"/>
</dbReference>
<comment type="caution">
    <text evidence="3">The sequence shown here is derived from an EMBL/GenBank/DDBJ whole genome shotgun (WGS) entry which is preliminary data.</text>
</comment>
<organism evidence="3 4">
    <name type="scientific">Candidatus Flavonifractor intestinipullorum</name>
    <dbReference type="NCBI Taxonomy" id="2838587"/>
    <lineage>
        <taxon>Bacteria</taxon>
        <taxon>Bacillati</taxon>
        <taxon>Bacillota</taxon>
        <taxon>Clostridia</taxon>
        <taxon>Eubacteriales</taxon>
        <taxon>Oscillospiraceae</taxon>
        <taxon>Flavonifractor</taxon>
    </lineage>
</organism>
<dbReference type="Pfam" id="PF13443">
    <property type="entry name" value="HTH_26"/>
    <property type="match status" value="1"/>
</dbReference>
<dbReference type="InterPro" id="IPR001387">
    <property type="entry name" value="Cro/C1-type_HTH"/>
</dbReference>
<feature type="chain" id="PRO_5038461787" evidence="1">
    <location>
        <begin position="26"/>
        <end position="68"/>
    </location>
</feature>
<feature type="domain" description="HTH cro/C1-type" evidence="2">
    <location>
        <begin position="22"/>
        <end position="61"/>
    </location>
</feature>
<keyword evidence="1" id="KW-0732">Signal</keyword>
<dbReference type="AlphaFoldDB" id="A0A9D2S5M7"/>
<reference evidence="3" key="2">
    <citation type="submission" date="2021-04" db="EMBL/GenBank/DDBJ databases">
        <authorList>
            <person name="Gilroy R."/>
        </authorList>
    </citation>
    <scope>NUCLEOTIDE SEQUENCE</scope>
    <source>
        <strain evidence="3">CHK189-11263</strain>
    </source>
</reference>
<proteinExistence type="predicted"/>
<evidence type="ECO:0000259" key="2">
    <source>
        <dbReference type="PROSITE" id="PS50943"/>
    </source>
</evidence>
<dbReference type="InterPro" id="IPR010982">
    <property type="entry name" value="Lambda_DNA-bd_dom_sf"/>
</dbReference>
<gene>
    <name evidence="3" type="ORF">H9714_08450</name>
</gene>